<organism evidence="1 2">
    <name type="scientific">Streptococcus acidominimus</name>
    <dbReference type="NCBI Taxonomy" id="1326"/>
    <lineage>
        <taxon>Bacteria</taxon>
        <taxon>Bacillati</taxon>
        <taxon>Bacillota</taxon>
        <taxon>Bacilli</taxon>
        <taxon>Lactobacillales</taxon>
        <taxon>Streptococcaceae</taxon>
        <taxon>Streptococcus</taxon>
    </lineage>
</organism>
<protein>
    <recommendedName>
        <fullName evidence="3">Phage protein</fullName>
    </recommendedName>
</protein>
<dbReference type="OrthoDB" id="2226212at2"/>
<evidence type="ECO:0008006" key="3">
    <source>
        <dbReference type="Google" id="ProtNLM"/>
    </source>
</evidence>
<evidence type="ECO:0000313" key="2">
    <source>
        <dbReference type="Proteomes" id="UP000215144"/>
    </source>
</evidence>
<reference evidence="1 2" key="1">
    <citation type="submission" date="2017-06" db="EMBL/GenBank/DDBJ databases">
        <authorList>
            <consortium name="Pathogen Informatics"/>
        </authorList>
    </citation>
    <scope>NUCLEOTIDE SEQUENCE [LARGE SCALE GENOMIC DNA]</scope>
    <source>
        <strain evidence="1 2">NCTC11291</strain>
    </source>
</reference>
<dbReference type="AlphaFoldDB" id="A0A239XP84"/>
<name>A0A239XP84_STRAI</name>
<sequence>MKIKLFSQRSGEKFDDFETRTNNFMAAVNVVSVKVCSDTFGDRDGFESGLNIAVIYDGVKETWT</sequence>
<dbReference type="KEGG" id="saco:SAME_02432"/>
<proteinExistence type="predicted"/>
<dbReference type="RefSeq" id="WP_095123653.1">
    <property type="nucleotide sequence ID" value="NZ_LT906454.1"/>
</dbReference>
<gene>
    <name evidence="1" type="ORF">SAMEA4504048_02432</name>
</gene>
<evidence type="ECO:0000313" key="1">
    <source>
        <dbReference type="EMBL" id="SNV47893.1"/>
    </source>
</evidence>
<dbReference type="EMBL" id="LT906454">
    <property type="protein sequence ID" value="SNV47893.1"/>
    <property type="molecule type" value="Genomic_DNA"/>
</dbReference>
<accession>A0A239XP84</accession>
<dbReference type="Proteomes" id="UP000215144">
    <property type="component" value="Chromosome 1"/>
</dbReference>